<accession>A0A438BQJ5</accession>
<evidence type="ECO:0000313" key="1">
    <source>
        <dbReference type="EMBL" id="RVW13219.1"/>
    </source>
</evidence>
<name>A0A438BQJ5_VITVI</name>
<protein>
    <submittedName>
        <fullName evidence="1">Retrovirus-related Pol polyprotein from transposon RE2</fullName>
    </submittedName>
</protein>
<dbReference type="PANTHER" id="PTHR11439">
    <property type="entry name" value="GAG-POL-RELATED RETROTRANSPOSON"/>
    <property type="match status" value="1"/>
</dbReference>
<sequence>MSLFIYHTASEVLILLVYVDDILVIGSNQKLISHFISYLHDKFHSEILTLCPISWENSKPTPTPGSLGSTLSQLNGVPLPNPFEYHRTIGALQYITLSRPDIAFAINKACQFMSKPSDVHWLAGYSDADWASCPNDHWSNNSYCFFLSSNLISWSSSKQCLVSKAMPNLNIKELDLHFIQDKVLRQELHICYVLSSDQLVDILTKHLPISQFCSLHSKLTVTNPRLSLRGG</sequence>
<organism evidence="1 2">
    <name type="scientific">Vitis vinifera</name>
    <name type="common">Grape</name>
    <dbReference type="NCBI Taxonomy" id="29760"/>
    <lineage>
        <taxon>Eukaryota</taxon>
        <taxon>Viridiplantae</taxon>
        <taxon>Streptophyta</taxon>
        <taxon>Embryophyta</taxon>
        <taxon>Tracheophyta</taxon>
        <taxon>Spermatophyta</taxon>
        <taxon>Magnoliopsida</taxon>
        <taxon>eudicotyledons</taxon>
        <taxon>Gunneridae</taxon>
        <taxon>Pentapetalae</taxon>
        <taxon>rosids</taxon>
        <taxon>Vitales</taxon>
        <taxon>Vitaceae</taxon>
        <taxon>Viteae</taxon>
        <taxon>Vitis</taxon>
    </lineage>
</organism>
<dbReference type="PANTHER" id="PTHR11439:SF467">
    <property type="entry name" value="INTEGRASE CATALYTIC DOMAIN-CONTAINING PROTEIN"/>
    <property type="match status" value="1"/>
</dbReference>
<dbReference type="AlphaFoldDB" id="A0A438BQJ5"/>
<dbReference type="SUPFAM" id="SSF56672">
    <property type="entry name" value="DNA/RNA polymerases"/>
    <property type="match status" value="1"/>
</dbReference>
<comment type="caution">
    <text evidence="1">The sequence shown here is derived from an EMBL/GenBank/DDBJ whole genome shotgun (WGS) entry which is preliminary data.</text>
</comment>
<proteinExistence type="predicted"/>
<dbReference type="Proteomes" id="UP000288805">
    <property type="component" value="Unassembled WGS sequence"/>
</dbReference>
<gene>
    <name evidence="1" type="primary">RE2_1202</name>
    <name evidence="1" type="ORF">CK203_105011</name>
</gene>
<dbReference type="InterPro" id="IPR043502">
    <property type="entry name" value="DNA/RNA_pol_sf"/>
</dbReference>
<dbReference type="EMBL" id="QGNW01002661">
    <property type="protein sequence ID" value="RVW13219.1"/>
    <property type="molecule type" value="Genomic_DNA"/>
</dbReference>
<reference evidence="1 2" key="1">
    <citation type="journal article" date="2018" name="PLoS Genet.">
        <title>Population sequencing reveals clonal diversity and ancestral inbreeding in the grapevine cultivar Chardonnay.</title>
        <authorList>
            <person name="Roach M.J."/>
            <person name="Johnson D.L."/>
            <person name="Bohlmann J."/>
            <person name="van Vuuren H.J."/>
            <person name="Jones S.J."/>
            <person name="Pretorius I.S."/>
            <person name="Schmidt S.A."/>
            <person name="Borneman A.R."/>
        </authorList>
    </citation>
    <scope>NUCLEOTIDE SEQUENCE [LARGE SCALE GENOMIC DNA]</scope>
    <source>
        <strain evidence="2">cv. Chardonnay</strain>
        <tissue evidence="1">Leaf</tissue>
    </source>
</reference>
<evidence type="ECO:0000313" key="2">
    <source>
        <dbReference type="Proteomes" id="UP000288805"/>
    </source>
</evidence>